<sequence length="313" mass="35147">MGAKNNFVPGTVGLAPMAGVTDYPFRKICFELGAKFAFTEMISAKSVLLNITINEKYFPRVDEKHLVGVQLFGSDPFELAQAAALVEERGLWVDLNAGCPVAKVVKRGAGSALLKDIDLLKKIVREMRRVVKRLSVKTRIGWEKDEFERIYDALVSEGVDVIFVHGRTAKQMYSGKAKWDIYNPGVVPLYISGDIYSKDDMKRAMELSGADGVIVARGAIGNPWIFSENEDGPSLDDKLRVILKHIDLLTQEYGKHGVVEFRKFVAGYTKDMPHAREFRNKVMKIADVNDLKDAFTEYFKSVSELSQHERTSF</sequence>
<feature type="binding site" evidence="14">
    <location>
        <position position="137"/>
    </location>
    <ligand>
        <name>FMN</name>
        <dbReference type="ChEBI" id="CHEBI:58210"/>
    </ligand>
</feature>
<evidence type="ECO:0000256" key="9">
    <source>
        <dbReference type="ARBA" id="ARBA00023002"/>
    </source>
</evidence>
<dbReference type="AlphaFoldDB" id="A0A7V4NFH2"/>
<keyword evidence="8" id="KW-0694">RNA-binding</keyword>
<evidence type="ECO:0000256" key="7">
    <source>
        <dbReference type="ARBA" id="ARBA00022857"/>
    </source>
</evidence>
<evidence type="ECO:0000256" key="3">
    <source>
        <dbReference type="ARBA" id="ARBA00022555"/>
    </source>
</evidence>
<evidence type="ECO:0000256" key="1">
    <source>
        <dbReference type="ARBA" id="ARBA00001917"/>
    </source>
</evidence>
<evidence type="ECO:0000256" key="8">
    <source>
        <dbReference type="ARBA" id="ARBA00022884"/>
    </source>
</evidence>
<dbReference type="PANTHER" id="PTHR45846">
    <property type="entry name" value="TRNA-DIHYDROURIDINE(47) SYNTHASE [NAD(P)(+)]-LIKE"/>
    <property type="match status" value="1"/>
</dbReference>
<feature type="binding site" evidence="14">
    <location>
        <begin position="16"/>
        <end position="18"/>
    </location>
    <ligand>
        <name>FMN</name>
        <dbReference type="ChEBI" id="CHEBI:58210"/>
    </ligand>
</feature>
<dbReference type="Pfam" id="PF01207">
    <property type="entry name" value="Dus"/>
    <property type="match status" value="1"/>
</dbReference>
<keyword evidence="3" id="KW-0820">tRNA-binding</keyword>
<dbReference type="InterPro" id="IPR035587">
    <property type="entry name" value="DUS-like_FMN-bd"/>
</dbReference>
<dbReference type="Gene3D" id="1.10.1200.80">
    <property type="entry name" value="Putative flavin oxidoreducatase, domain 2"/>
    <property type="match status" value="1"/>
</dbReference>
<dbReference type="InterPro" id="IPR001269">
    <property type="entry name" value="DUS_fam"/>
</dbReference>
<evidence type="ECO:0000256" key="2">
    <source>
        <dbReference type="ARBA" id="ARBA00002790"/>
    </source>
</evidence>
<comment type="function">
    <text evidence="2 12">Catalyzes the synthesis of 5,6-dihydrouridine (D), a modified base found in the D-loop of most tRNAs, via the reduction of the C5-C6 double bond in target uridines.</text>
</comment>
<dbReference type="GO" id="GO:0017150">
    <property type="term" value="F:tRNA dihydrouridine synthase activity"/>
    <property type="evidence" value="ECO:0007669"/>
    <property type="project" value="InterPro"/>
</dbReference>
<comment type="cofactor">
    <cofactor evidence="1 12 14">
        <name>FMN</name>
        <dbReference type="ChEBI" id="CHEBI:58210"/>
    </cofactor>
</comment>
<gene>
    <name evidence="16" type="ORF">ENT78_08875</name>
</gene>
<comment type="catalytic activity">
    <reaction evidence="10">
        <text>a 5,6-dihydrouridine in tRNA + NADP(+) = a uridine in tRNA + NADPH + H(+)</text>
        <dbReference type="Rhea" id="RHEA:23624"/>
        <dbReference type="Rhea" id="RHEA-COMP:13339"/>
        <dbReference type="Rhea" id="RHEA-COMP:13887"/>
        <dbReference type="ChEBI" id="CHEBI:15378"/>
        <dbReference type="ChEBI" id="CHEBI:57783"/>
        <dbReference type="ChEBI" id="CHEBI:58349"/>
        <dbReference type="ChEBI" id="CHEBI:65315"/>
        <dbReference type="ChEBI" id="CHEBI:74443"/>
    </reaction>
</comment>
<proteinExistence type="inferred from homology"/>
<dbReference type="Gene3D" id="3.20.20.70">
    <property type="entry name" value="Aldolase class I"/>
    <property type="match status" value="1"/>
</dbReference>
<dbReference type="PANTHER" id="PTHR45846:SF1">
    <property type="entry name" value="TRNA-DIHYDROURIDINE(47) SYNTHASE [NAD(P)(+)]-LIKE"/>
    <property type="match status" value="1"/>
</dbReference>
<evidence type="ECO:0000256" key="14">
    <source>
        <dbReference type="PIRSR" id="PIRSR006621-2"/>
    </source>
</evidence>
<evidence type="ECO:0000259" key="15">
    <source>
        <dbReference type="Pfam" id="PF01207"/>
    </source>
</evidence>
<accession>A0A7V4NFH2</accession>
<name>A0A7V4NFH2_FERPE</name>
<dbReference type="PROSITE" id="PS01136">
    <property type="entry name" value="UPF0034"/>
    <property type="match status" value="1"/>
</dbReference>
<keyword evidence="4 12" id="KW-0285">Flavoprotein</keyword>
<dbReference type="EMBL" id="DSZZ01000415">
    <property type="protein sequence ID" value="HGU53613.1"/>
    <property type="molecule type" value="Genomic_DNA"/>
</dbReference>
<dbReference type="GO" id="GO:0000049">
    <property type="term" value="F:tRNA binding"/>
    <property type="evidence" value="ECO:0007669"/>
    <property type="project" value="UniProtKB-KW"/>
</dbReference>
<organism evidence="16">
    <name type="scientific">Fervidobacterium pennivorans</name>
    <dbReference type="NCBI Taxonomy" id="93466"/>
    <lineage>
        <taxon>Bacteria</taxon>
        <taxon>Thermotogati</taxon>
        <taxon>Thermotogota</taxon>
        <taxon>Thermotogae</taxon>
        <taxon>Thermotogales</taxon>
        <taxon>Fervidobacteriaceae</taxon>
        <taxon>Fervidobacterium</taxon>
    </lineage>
</organism>
<feature type="binding site" evidence="14">
    <location>
        <begin position="216"/>
        <end position="217"/>
    </location>
    <ligand>
        <name>FMN</name>
        <dbReference type="ChEBI" id="CHEBI:58210"/>
    </ligand>
</feature>
<dbReference type="InterPro" id="IPR018517">
    <property type="entry name" value="tRNA_hU_synthase_CS"/>
</dbReference>
<keyword evidence="14" id="KW-0547">Nucleotide-binding</keyword>
<keyword evidence="6 12" id="KW-0819">tRNA processing</keyword>
<evidence type="ECO:0000256" key="5">
    <source>
        <dbReference type="ARBA" id="ARBA00022643"/>
    </source>
</evidence>
<evidence type="ECO:0000256" key="4">
    <source>
        <dbReference type="ARBA" id="ARBA00022630"/>
    </source>
</evidence>
<evidence type="ECO:0000256" key="13">
    <source>
        <dbReference type="PIRSR" id="PIRSR006621-1"/>
    </source>
</evidence>
<feature type="binding site" evidence="14">
    <location>
        <position position="70"/>
    </location>
    <ligand>
        <name>FMN</name>
        <dbReference type="ChEBI" id="CHEBI:58210"/>
    </ligand>
</feature>
<dbReference type="SUPFAM" id="SSF51395">
    <property type="entry name" value="FMN-linked oxidoreductases"/>
    <property type="match status" value="1"/>
</dbReference>
<feature type="domain" description="DUS-like FMN-binding" evidence="15">
    <location>
        <begin position="14"/>
        <end position="296"/>
    </location>
</feature>
<protein>
    <recommendedName>
        <fullName evidence="12">tRNA-dihydrouridine synthase</fullName>
        <ecNumber evidence="12">1.3.1.-</ecNumber>
    </recommendedName>
</protein>
<dbReference type="InterPro" id="IPR013785">
    <property type="entry name" value="Aldolase_TIM"/>
</dbReference>
<evidence type="ECO:0000256" key="11">
    <source>
        <dbReference type="ARBA" id="ARBA00048802"/>
    </source>
</evidence>
<keyword evidence="9 12" id="KW-0560">Oxidoreductase</keyword>
<feature type="binding site" evidence="14">
    <location>
        <position position="165"/>
    </location>
    <ligand>
        <name>FMN</name>
        <dbReference type="ChEBI" id="CHEBI:58210"/>
    </ligand>
</feature>
<dbReference type="GO" id="GO:0050660">
    <property type="term" value="F:flavin adenine dinucleotide binding"/>
    <property type="evidence" value="ECO:0007669"/>
    <property type="project" value="InterPro"/>
</dbReference>
<dbReference type="PIRSF" id="PIRSF006621">
    <property type="entry name" value="Dus"/>
    <property type="match status" value="1"/>
</dbReference>
<dbReference type="EC" id="1.3.1.-" evidence="12"/>
<comment type="caution">
    <text evidence="16">The sequence shown here is derived from an EMBL/GenBank/DDBJ whole genome shotgun (WGS) entry which is preliminary data.</text>
</comment>
<reference evidence="16" key="1">
    <citation type="journal article" date="2020" name="mSystems">
        <title>Genome- and Community-Level Interaction Insights into Carbon Utilization and Element Cycling Functions of Hydrothermarchaeota in Hydrothermal Sediment.</title>
        <authorList>
            <person name="Zhou Z."/>
            <person name="Liu Y."/>
            <person name="Xu W."/>
            <person name="Pan J."/>
            <person name="Luo Z.H."/>
            <person name="Li M."/>
        </authorList>
    </citation>
    <scope>NUCLEOTIDE SEQUENCE [LARGE SCALE GENOMIC DNA]</scope>
    <source>
        <strain evidence="16">SpSt-61</strain>
    </source>
</reference>
<keyword evidence="5 12" id="KW-0288">FMN</keyword>
<comment type="similarity">
    <text evidence="12">Belongs to the dus family.</text>
</comment>
<comment type="catalytic activity">
    <reaction evidence="11">
        <text>a 5,6-dihydrouridine in tRNA + NAD(+) = a uridine in tRNA + NADH + H(+)</text>
        <dbReference type="Rhea" id="RHEA:54452"/>
        <dbReference type="Rhea" id="RHEA-COMP:13339"/>
        <dbReference type="Rhea" id="RHEA-COMP:13887"/>
        <dbReference type="ChEBI" id="CHEBI:15378"/>
        <dbReference type="ChEBI" id="CHEBI:57540"/>
        <dbReference type="ChEBI" id="CHEBI:57945"/>
        <dbReference type="ChEBI" id="CHEBI:65315"/>
        <dbReference type="ChEBI" id="CHEBI:74443"/>
    </reaction>
</comment>
<evidence type="ECO:0000256" key="10">
    <source>
        <dbReference type="ARBA" id="ARBA00048205"/>
    </source>
</evidence>
<keyword evidence="7" id="KW-0521">NADP</keyword>
<feature type="active site" description="Proton donor" evidence="13">
    <location>
        <position position="99"/>
    </location>
</feature>
<evidence type="ECO:0000256" key="12">
    <source>
        <dbReference type="PIRNR" id="PIRNR006621"/>
    </source>
</evidence>
<evidence type="ECO:0000256" key="6">
    <source>
        <dbReference type="ARBA" id="ARBA00022694"/>
    </source>
</evidence>
<dbReference type="CDD" id="cd02801">
    <property type="entry name" value="DUS_like_FMN"/>
    <property type="match status" value="1"/>
</dbReference>
<dbReference type="InterPro" id="IPR024036">
    <property type="entry name" value="tRNA-dHydroUridine_Synthase_C"/>
</dbReference>
<evidence type="ECO:0000313" key="16">
    <source>
        <dbReference type="EMBL" id="HGU53613.1"/>
    </source>
</evidence>